<evidence type="ECO:0000313" key="1">
    <source>
        <dbReference type="EMBL" id="KAF6233157.1"/>
    </source>
</evidence>
<accession>A0A8H6L2J4</accession>
<protein>
    <submittedName>
        <fullName evidence="1">Uncharacterized protein</fullName>
    </submittedName>
</protein>
<dbReference type="RefSeq" id="XP_037162579.1">
    <property type="nucleotide sequence ID" value="XM_037310597.1"/>
</dbReference>
<keyword evidence="2" id="KW-1185">Reference proteome</keyword>
<dbReference type="GeneID" id="59290355"/>
<proteinExistence type="predicted"/>
<dbReference type="EMBL" id="JACCJC010000041">
    <property type="protein sequence ID" value="KAF6233157.1"/>
    <property type="molecule type" value="Genomic_DNA"/>
</dbReference>
<name>A0A8H6L2J4_9LECA</name>
<dbReference type="Proteomes" id="UP000578531">
    <property type="component" value="Unassembled WGS sequence"/>
</dbReference>
<evidence type="ECO:0000313" key="2">
    <source>
        <dbReference type="Proteomes" id="UP000578531"/>
    </source>
</evidence>
<gene>
    <name evidence="1" type="ORF">HO173_008701</name>
</gene>
<comment type="caution">
    <text evidence="1">The sequence shown here is derived from an EMBL/GenBank/DDBJ whole genome shotgun (WGS) entry which is preliminary data.</text>
</comment>
<dbReference type="AlphaFoldDB" id="A0A8H6L2J4"/>
<reference evidence="1 2" key="1">
    <citation type="journal article" date="2020" name="Genomics">
        <title>Complete, high-quality genomes from long-read metagenomic sequencing of two wolf lichen thalli reveals enigmatic genome architecture.</title>
        <authorList>
            <person name="McKenzie S.K."/>
            <person name="Walston R.F."/>
            <person name="Allen J.L."/>
        </authorList>
    </citation>
    <scope>NUCLEOTIDE SEQUENCE [LARGE SCALE GENOMIC DNA]</scope>
    <source>
        <strain evidence="1">WasteWater2</strain>
    </source>
</reference>
<sequence>MCDKTQPVTPSRCEKMMRNVDEGAGARHTAVDPQDRLEDEEVEVGAVFRPRSKTISSVNKVRNLEPDWPTRGMIRCVGFGTIPHPWTGLPIHGTNIVRHILSTKIDDLSLTNLTPGQDRTHFEGSALSTLDPSSWENWTEEIVQGICGRSVGRNIDTSIPRILLRNNGPPAREVRLNLSVVGGAGGVEEEGEAAVVAYVPAMRACQQCKSQLESRGSRDSPTGEDVSTRRDVESAFGFCGGDALVVDQGAAFDGVGPGGGVVCDSLVDELDSQ</sequence>
<organism evidence="1 2">
    <name type="scientific">Letharia columbiana</name>
    <dbReference type="NCBI Taxonomy" id="112416"/>
    <lineage>
        <taxon>Eukaryota</taxon>
        <taxon>Fungi</taxon>
        <taxon>Dikarya</taxon>
        <taxon>Ascomycota</taxon>
        <taxon>Pezizomycotina</taxon>
        <taxon>Lecanoromycetes</taxon>
        <taxon>OSLEUM clade</taxon>
        <taxon>Lecanoromycetidae</taxon>
        <taxon>Lecanorales</taxon>
        <taxon>Lecanorineae</taxon>
        <taxon>Parmeliaceae</taxon>
        <taxon>Letharia</taxon>
    </lineage>
</organism>